<dbReference type="Gene3D" id="3.50.50.60">
    <property type="entry name" value="FAD/NAD(P)-binding domain"/>
    <property type="match status" value="2"/>
</dbReference>
<keyword evidence="4 5" id="KW-0560">Oxidoreductase</keyword>
<accession>A0A916NJT8</accession>
<organism evidence="7 8">
    <name type="scientific">Parvicella tangerina</name>
    <dbReference type="NCBI Taxonomy" id="2829795"/>
    <lineage>
        <taxon>Bacteria</taxon>
        <taxon>Pseudomonadati</taxon>
        <taxon>Bacteroidota</taxon>
        <taxon>Flavobacteriia</taxon>
        <taxon>Flavobacteriales</taxon>
        <taxon>Parvicellaceae</taxon>
        <taxon>Parvicella</taxon>
    </lineage>
</organism>
<evidence type="ECO:0000259" key="6">
    <source>
        <dbReference type="Pfam" id="PF01593"/>
    </source>
</evidence>
<dbReference type="InterPro" id="IPR036188">
    <property type="entry name" value="FAD/NAD-bd_sf"/>
</dbReference>
<evidence type="ECO:0000256" key="4">
    <source>
        <dbReference type="ARBA" id="ARBA00023002"/>
    </source>
</evidence>
<proteinExistence type="inferred from homology"/>
<dbReference type="GO" id="GO:0016117">
    <property type="term" value="P:carotenoid biosynthetic process"/>
    <property type="evidence" value="ECO:0007669"/>
    <property type="project" value="UniProtKB-KW"/>
</dbReference>
<dbReference type="RefSeq" id="WP_258543346.1">
    <property type="nucleotide sequence ID" value="NZ_OU015584.1"/>
</dbReference>
<dbReference type="KEGG" id="ptan:CRYO30217_03158"/>
<evidence type="ECO:0000256" key="5">
    <source>
        <dbReference type="RuleBase" id="RU362075"/>
    </source>
</evidence>
<dbReference type="PANTHER" id="PTHR43734">
    <property type="entry name" value="PHYTOENE DESATURASE"/>
    <property type="match status" value="1"/>
</dbReference>
<evidence type="ECO:0000256" key="3">
    <source>
        <dbReference type="ARBA" id="ARBA00022746"/>
    </source>
</evidence>
<dbReference type="NCBIfam" id="TIGR02734">
    <property type="entry name" value="crtI_fam"/>
    <property type="match status" value="1"/>
</dbReference>
<dbReference type="InterPro" id="IPR002937">
    <property type="entry name" value="Amino_oxidase"/>
</dbReference>
<dbReference type="InterPro" id="IPR054840">
    <property type="entry name" value="hydcarot_desat_CrtD"/>
</dbReference>
<gene>
    <name evidence="7" type="primary">crtD</name>
    <name evidence="7" type="ORF">CRYO30217_03158</name>
</gene>
<dbReference type="EMBL" id="OU015584">
    <property type="protein sequence ID" value="CAG5086524.1"/>
    <property type="molecule type" value="Genomic_DNA"/>
</dbReference>
<comment type="pathway">
    <text evidence="1 5">Carotenoid biosynthesis.</text>
</comment>
<dbReference type="EC" id="1.3.99.27" evidence="7"/>
<keyword evidence="8" id="KW-1185">Reference proteome</keyword>
<dbReference type="SUPFAM" id="SSF51905">
    <property type="entry name" value="FAD/NAD(P)-binding domain"/>
    <property type="match status" value="1"/>
</dbReference>
<dbReference type="PANTHER" id="PTHR43734:SF7">
    <property type="entry name" value="4,4'-DIAPONEUROSPORENE OXYGENASE"/>
    <property type="match status" value="1"/>
</dbReference>
<evidence type="ECO:0000256" key="1">
    <source>
        <dbReference type="ARBA" id="ARBA00004829"/>
    </source>
</evidence>
<evidence type="ECO:0000313" key="7">
    <source>
        <dbReference type="EMBL" id="CAG5086524.1"/>
    </source>
</evidence>
<dbReference type="NCBIfam" id="NF042421">
    <property type="entry name" value="hydcarot_desat_CrtD"/>
    <property type="match status" value="1"/>
</dbReference>
<dbReference type="GO" id="GO:0016491">
    <property type="term" value="F:oxidoreductase activity"/>
    <property type="evidence" value="ECO:0007669"/>
    <property type="project" value="UniProtKB-KW"/>
</dbReference>
<sequence length="491" mass="55260">MPKKAIVIGSGIAGIAASIRLAVKGYDVSVFEKNGYPGGKLSEIRCGDYRFDAGPSLFTMPQYVEELFALAGRKPEAYFTYERLEKVCHYFWNDGTSFVADAKPNQFAKDAAFHFNCTKEQIIAKLEQAKFIEETTGKLFLEQSLNDWRGFLNLATAKAIFRTPKLGLNKTLHEVNQRSFDDPKLVQLFDRYATYNGSSPFQTPGIMEVIPHYEFNVGAFFPKKGMVSITNSLLKLAEDLGVRFTYNTPVLEILHDGNIISGVRIQDDGVVHADVVYSNMDVYFTYHKLLKGIQVPQKKLEQERSSSALIFYWGINKQFEQMGVHNIFFADDYRGEFEAIFDKKQLFDDPTIYIHISSKVKKDDAPENGENWFVMINTPPKGTINWEEYIENSKKNIIRKLSVALGEDIDGLITCEEKLFPETIESKTLSYQGSLYGTSSNSKYAAFLRHPNFHKKLKGLYFVGGSAHPGGGIPLCLLSAKIATNHAPAVS</sequence>
<comment type="similarity">
    <text evidence="2 5">Belongs to the carotenoid/retinoid oxidoreductase family.</text>
</comment>
<dbReference type="Pfam" id="PF01593">
    <property type="entry name" value="Amino_oxidase"/>
    <property type="match status" value="1"/>
</dbReference>
<name>A0A916NJT8_9FLAO</name>
<reference evidence="7" key="1">
    <citation type="submission" date="2021-04" db="EMBL/GenBank/DDBJ databases">
        <authorList>
            <person name="Rodrigo-Torres L."/>
            <person name="Arahal R. D."/>
            <person name="Lucena T."/>
        </authorList>
    </citation>
    <scope>NUCLEOTIDE SEQUENCE</scope>
    <source>
        <strain evidence="7">AS29M-1</strain>
    </source>
</reference>
<protein>
    <submittedName>
        <fullName evidence="7">1-hydroxycarotenoid 3,4-desaturase</fullName>
        <ecNumber evidence="7">1.3.99.27</ecNumber>
    </submittedName>
</protein>
<dbReference type="AlphaFoldDB" id="A0A916NJT8"/>
<evidence type="ECO:0000313" key="8">
    <source>
        <dbReference type="Proteomes" id="UP000683507"/>
    </source>
</evidence>
<evidence type="ECO:0000256" key="2">
    <source>
        <dbReference type="ARBA" id="ARBA00006046"/>
    </source>
</evidence>
<keyword evidence="3 5" id="KW-0125">Carotenoid biosynthesis</keyword>
<feature type="domain" description="Amine oxidase" evidence="6">
    <location>
        <begin position="12"/>
        <end position="276"/>
    </location>
</feature>
<dbReference type="Proteomes" id="UP000683507">
    <property type="component" value="Chromosome"/>
</dbReference>
<dbReference type="InterPro" id="IPR014105">
    <property type="entry name" value="Carotenoid/retinoid_OxRdtase"/>
</dbReference>